<dbReference type="InterPro" id="IPR027417">
    <property type="entry name" value="P-loop_NTPase"/>
</dbReference>
<evidence type="ECO:0000259" key="8">
    <source>
        <dbReference type="PROSITE" id="PS50893"/>
    </source>
</evidence>
<dbReference type="InterPro" id="IPR017871">
    <property type="entry name" value="ABC_transporter-like_CS"/>
</dbReference>
<protein>
    <submittedName>
        <fullName evidence="9">ABC transporter ATP-binding protein</fullName>
    </submittedName>
</protein>
<dbReference type="NCBIfam" id="TIGR01727">
    <property type="entry name" value="oligo_HPY"/>
    <property type="match status" value="1"/>
</dbReference>
<evidence type="ECO:0000256" key="3">
    <source>
        <dbReference type="ARBA" id="ARBA00022448"/>
    </source>
</evidence>
<dbReference type="CDD" id="cd03257">
    <property type="entry name" value="ABC_NikE_OppD_transporters"/>
    <property type="match status" value="1"/>
</dbReference>
<evidence type="ECO:0000256" key="2">
    <source>
        <dbReference type="ARBA" id="ARBA00005417"/>
    </source>
</evidence>
<evidence type="ECO:0000256" key="5">
    <source>
        <dbReference type="ARBA" id="ARBA00022741"/>
    </source>
</evidence>
<comment type="caution">
    <text evidence="9">The sequence shown here is derived from an EMBL/GenBank/DDBJ whole genome shotgun (WGS) entry which is preliminary data.</text>
</comment>
<evidence type="ECO:0000256" key="4">
    <source>
        <dbReference type="ARBA" id="ARBA00022475"/>
    </source>
</evidence>
<dbReference type="RefSeq" id="WP_208430341.1">
    <property type="nucleotide sequence ID" value="NZ_JAEPRJ010000001.1"/>
</dbReference>
<dbReference type="Pfam" id="PF08352">
    <property type="entry name" value="oligo_HPY"/>
    <property type="match status" value="1"/>
</dbReference>
<keyword evidence="4" id="KW-1003">Cell membrane</keyword>
<dbReference type="PROSITE" id="PS50893">
    <property type="entry name" value="ABC_TRANSPORTER_2"/>
    <property type="match status" value="1"/>
</dbReference>
<dbReference type="PANTHER" id="PTHR43297">
    <property type="entry name" value="OLIGOPEPTIDE TRANSPORT ATP-BINDING PROTEIN APPD"/>
    <property type="match status" value="1"/>
</dbReference>
<evidence type="ECO:0000256" key="6">
    <source>
        <dbReference type="ARBA" id="ARBA00022840"/>
    </source>
</evidence>
<keyword evidence="10" id="KW-1185">Reference proteome</keyword>
<accession>A0ABS1IZR8</accession>
<name>A0ABS1IZR8_9FIRM</name>
<dbReference type="SUPFAM" id="SSF52540">
    <property type="entry name" value="P-loop containing nucleoside triphosphate hydrolases"/>
    <property type="match status" value="1"/>
</dbReference>
<dbReference type="GO" id="GO:0005524">
    <property type="term" value="F:ATP binding"/>
    <property type="evidence" value="ECO:0007669"/>
    <property type="project" value="UniProtKB-KW"/>
</dbReference>
<keyword evidence="5" id="KW-0547">Nucleotide-binding</keyword>
<evidence type="ECO:0000313" key="10">
    <source>
        <dbReference type="Proteomes" id="UP000604730"/>
    </source>
</evidence>
<dbReference type="InterPro" id="IPR003439">
    <property type="entry name" value="ABC_transporter-like_ATP-bd"/>
</dbReference>
<dbReference type="Gene3D" id="3.40.50.300">
    <property type="entry name" value="P-loop containing nucleotide triphosphate hydrolases"/>
    <property type="match status" value="1"/>
</dbReference>
<organism evidence="9 10">
    <name type="scientific">Catonella massiliensis</name>
    <dbReference type="NCBI Taxonomy" id="2799636"/>
    <lineage>
        <taxon>Bacteria</taxon>
        <taxon>Bacillati</taxon>
        <taxon>Bacillota</taxon>
        <taxon>Clostridia</taxon>
        <taxon>Lachnospirales</taxon>
        <taxon>Lachnospiraceae</taxon>
        <taxon>Catonella</taxon>
    </lineage>
</organism>
<dbReference type="Proteomes" id="UP000604730">
    <property type="component" value="Unassembled WGS sequence"/>
</dbReference>
<evidence type="ECO:0000256" key="7">
    <source>
        <dbReference type="ARBA" id="ARBA00023136"/>
    </source>
</evidence>
<sequence length="334" mass="37254">MKKEKVLDVNNLNISFNTYAGEVKAVRGVSFEVYEGESLALVGESGCGKTVTSKAILQILPSTAVVKKDSSINYCGEEVLTMNRERMKQYKGSDVAMIFQDPMTSLNPTMKIGKQIMESILLHTKMSKEEAKQEAIRLLKTVNIPNAEERVNQFPHELSGGMRQRVMIAIALACNPKVILADEPTTALDVTIQAQILDLLRELRDKRNTAVVLVTHDLGVVADFADRIQVMYAGEIMETGTVEEIFNDAHHPYTWALLMSVPRLDTGNKEELYSLGGTPPDLLMEIKGCPFAARCDYAMQICTEAKPPCSEYSDKHKCRCWLAHPKAPKVERPY</sequence>
<dbReference type="SMART" id="SM00382">
    <property type="entry name" value="AAA"/>
    <property type="match status" value="1"/>
</dbReference>
<dbReference type="PANTHER" id="PTHR43297:SF2">
    <property type="entry name" value="DIPEPTIDE TRANSPORT ATP-BINDING PROTEIN DPPD"/>
    <property type="match status" value="1"/>
</dbReference>
<gene>
    <name evidence="9" type="ORF">JJN12_06180</name>
</gene>
<reference evidence="9 10" key="1">
    <citation type="submission" date="2021-01" db="EMBL/GenBank/DDBJ databases">
        <title>Isolation and description of Catonella massiliensis sp. nov., a novel Catonella species, isolated from a stable periodontitis subject.</title>
        <authorList>
            <person name="Antezack A."/>
            <person name="Boxberger M."/>
            <person name="La Scola B."/>
            <person name="Monnet-Corti V."/>
        </authorList>
    </citation>
    <scope>NUCLEOTIDE SEQUENCE [LARGE SCALE GENOMIC DNA]</scope>
    <source>
        <strain evidence="9 10">Marseille-Q4567</strain>
    </source>
</reference>
<dbReference type="InterPro" id="IPR013563">
    <property type="entry name" value="Oligopep_ABC_C"/>
</dbReference>
<comment type="similarity">
    <text evidence="2">Belongs to the ABC transporter superfamily.</text>
</comment>
<keyword evidence="3" id="KW-0813">Transport</keyword>
<dbReference type="EMBL" id="JAEPRJ010000001">
    <property type="protein sequence ID" value="MBK5897379.1"/>
    <property type="molecule type" value="Genomic_DNA"/>
</dbReference>
<dbReference type="InterPro" id="IPR003593">
    <property type="entry name" value="AAA+_ATPase"/>
</dbReference>
<comment type="subcellular location">
    <subcellularLocation>
        <location evidence="1">Cell membrane</location>
        <topology evidence="1">Peripheral membrane protein</topology>
    </subcellularLocation>
</comment>
<dbReference type="PROSITE" id="PS00211">
    <property type="entry name" value="ABC_TRANSPORTER_1"/>
    <property type="match status" value="1"/>
</dbReference>
<feature type="domain" description="ABC transporter" evidence="8">
    <location>
        <begin position="9"/>
        <end position="258"/>
    </location>
</feature>
<dbReference type="InterPro" id="IPR050388">
    <property type="entry name" value="ABC_Ni/Peptide_Import"/>
</dbReference>
<evidence type="ECO:0000256" key="1">
    <source>
        <dbReference type="ARBA" id="ARBA00004202"/>
    </source>
</evidence>
<keyword evidence="7" id="KW-0472">Membrane</keyword>
<keyword evidence="6 9" id="KW-0067">ATP-binding</keyword>
<proteinExistence type="inferred from homology"/>
<evidence type="ECO:0000313" key="9">
    <source>
        <dbReference type="EMBL" id="MBK5897379.1"/>
    </source>
</evidence>
<dbReference type="Pfam" id="PF00005">
    <property type="entry name" value="ABC_tran"/>
    <property type="match status" value="1"/>
</dbReference>